<protein>
    <submittedName>
        <fullName evidence="1">Uncharacterized protein</fullName>
    </submittedName>
</protein>
<sequence length="294" mass="33660">MEVEPNGKSLKDALCAQQRLLQKLYHELDVEREAAATAASEAMSLILRLQGEKAAVKMEAEKYKRLAEEKMNHAEESMETFEEIMCQKEMEIASLDYQVQAYRYKLLRLGFDDLGVHEVKFPKDRSITEDSDMIAKVVEESLRDDEHNQNFDLGIKTEGSCVDISSYLEQIRELDKVVEQMVGDQYLCSTFAKTSRCSSIPSKLNELDLAPSIQKPTDEKISSDACSPSVCDVFEVPLQALKMRGNQDLKMRGNQDLKMRGNQSLKMRENKSLKMRVNQSLKMRGNQSLKMRRR</sequence>
<name>A0ACB9J2F6_9ASTR</name>
<evidence type="ECO:0000313" key="2">
    <source>
        <dbReference type="Proteomes" id="UP001056120"/>
    </source>
</evidence>
<gene>
    <name evidence="1" type="ORF">L1987_14333</name>
</gene>
<evidence type="ECO:0000313" key="1">
    <source>
        <dbReference type="EMBL" id="KAI3814689.1"/>
    </source>
</evidence>
<dbReference type="EMBL" id="CM042022">
    <property type="protein sequence ID" value="KAI3814689.1"/>
    <property type="molecule type" value="Genomic_DNA"/>
</dbReference>
<comment type="caution">
    <text evidence="1">The sequence shown here is derived from an EMBL/GenBank/DDBJ whole genome shotgun (WGS) entry which is preliminary data.</text>
</comment>
<keyword evidence="2" id="KW-1185">Reference proteome</keyword>
<accession>A0ACB9J2F6</accession>
<reference evidence="1 2" key="2">
    <citation type="journal article" date="2022" name="Mol. Ecol. Resour.">
        <title>The genomes of chicory, endive, great burdock and yacon provide insights into Asteraceae paleo-polyploidization history and plant inulin production.</title>
        <authorList>
            <person name="Fan W."/>
            <person name="Wang S."/>
            <person name="Wang H."/>
            <person name="Wang A."/>
            <person name="Jiang F."/>
            <person name="Liu H."/>
            <person name="Zhao H."/>
            <person name="Xu D."/>
            <person name="Zhang Y."/>
        </authorList>
    </citation>
    <scope>NUCLEOTIDE SEQUENCE [LARGE SCALE GENOMIC DNA]</scope>
    <source>
        <strain evidence="2">cv. Yunnan</strain>
        <tissue evidence="1">Leaves</tissue>
    </source>
</reference>
<dbReference type="Proteomes" id="UP001056120">
    <property type="component" value="Linkage Group LG05"/>
</dbReference>
<proteinExistence type="predicted"/>
<reference evidence="2" key="1">
    <citation type="journal article" date="2022" name="Mol. Ecol. Resour.">
        <title>The genomes of chicory, endive, great burdock and yacon provide insights into Asteraceae palaeo-polyploidization history and plant inulin production.</title>
        <authorList>
            <person name="Fan W."/>
            <person name="Wang S."/>
            <person name="Wang H."/>
            <person name="Wang A."/>
            <person name="Jiang F."/>
            <person name="Liu H."/>
            <person name="Zhao H."/>
            <person name="Xu D."/>
            <person name="Zhang Y."/>
        </authorList>
    </citation>
    <scope>NUCLEOTIDE SEQUENCE [LARGE SCALE GENOMIC DNA]</scope>
    <source>
        <strain evidence="2">cv. Yunnan</strain>
    </source>
</reference>
<organism evidence="1 2">
    <name type="scientific">Smallanthus sonchifolius</name>
    <dbReference type="NCBI Taxonomy" id="185202"/>
    <lineage>
        <taxon>Eukaryota</taxon>
        <taxon>Viridiplantae</taxon>
        <taxon>Streptophyta</taxon>
        <taxon>Embryophyta</taxon>
        <taxon>Tracheophyta</taxon>
        <taxon>Spermatophyta</taxon>
        <taxon>Magnoliopsida</taxon>
        <taxon>eudicotyledons</taxon>
        <taxon>Gunneridae</taxon>
        <taxon>Pentapetalae</taxon>
        <taxon>asterids</taxon>
        <taxon>campanulids</taxon>
        <taxon>Asterales</taxon>
        <taxon>Asteraceae</taxon>
        <taxon>Asteroideae</taxon>
        <taxon>Heliantheae alliance</taxon>
        <taxon>Millerieae</taxon>
        <taxon>Smallanthus</taxon>
    </lineage>
</organism>